<dbReference type="EMBL" id="KV454426">
    <property type="protein sequence ID" value="ODQ82903.1"/>
    <property type="molecule type" value="Genomic_DNA"/>
</dbReference>
<dbReference type="InterPro" id="IPR015908">
    <property type="entry name" value="Allantoicase_dom"/>
</dbReference>
<keyword evidence="4" id="KW-0659">Purine metabolism</keyword>
<dbReference type="AlphaFoldDB" id="A0A1E3QZ08"/>
<dbReference type="GO" id="GO:0004037">
    <property type="term" value="F:allantoicase activity"/>
    <property type="evidence" value="ECO:0007669"/>
    <property type="project" value="UniProtKB-EC"/>
</dbReference>
<keyword evidence="10" id="KW-1185">Reference proteome</keyword>
<dbReference type="SUPFAM" id="SSF49785">
    <property type="entry name" value="Galactose-binding domain-like"/>
    <property type="match status" value="2"/>
</dbReference>
<dbReference type="PANTHER" id="PTHR12045:SF3">
    <property type="entry name" value="INACTIVE ALLANTOICASE-RELATED"/>
    <property type="match status" value="1"/>
</dbReference>
<evidence type="ECO:0000256" key="2">
    <source>
        <dbReference type="ARBA" id="ARBA00009242"/>
    </source>
</evidence>
<evidence type="ECO:0000256" key="4">
    <source>
        <dbReference type="ARBA" id="ARBA00022631"/>
    </source>
</evidence>
<sequence length="338" mass="37134">MSGFKSITEQEFQEQIVAKYTDVIGEKIGGKVLGFSDEFFAEAGNLIKPKPPIRDATKFVHSGAWFDGWETRRHNTEEADWVVFKTGVSSAKLIGVEVDTTFFDGNHAPAISVEAASLTGDSYEKASWEPVIPFVECGPSQKFFFVRDTITAANYTHVRLRMYPDGGIARFRAYGKVVPILPKNASTIVDTASVNMGGVAVARSDAHFGSADNLILPGRGHDMSDGWETYRSRSEGHVDWALIKLGGLTKIDNVVIDTANFRGNFPQKINVKAIKSDQDHPDLNNPAWVEVVGNQKTGPHAEHTYKVNSTETFSHVLLTIIPDGGVKRIRVNGVLVQN</sequence>
<feature type="domain" description="Allantoicase" evidence="8">
    <location>
        <begin position="197"/>
        <end position="334"/>
    </location>
</feature>
<dbReference type="InterPro" id="IPR008979">
    <property type="entry name" value="Galactose-bd-like_sf"/>
</dbReference>
<dbReference type="FunFam" id="2.60.120.260:FF:000078">
    <property type="entry name" value="DAL2p Allantoicase"/>
    <property type="match status" value="1"/>
</dbReference>
<dbReference type="Gene3D" id="2.60.120.260">
    <property type="entry name" value="Galactose-binding domain-like"/>
    <property type="match status" value="2"/>
</dbReference>
<evidence type="ECO:0000313" key="9">
    <source>
        <dbReference type="EMBL" id="ODQ82903.1"/>
    </source>
</evidence>
<organism evidence="9 10">
    <name type="scientific">Babjeviella inositovora NRRL Y-12698</name>
    <dbReference type="NCBI Taxonomy" id="984486"/>
    <lineage>
        <taxon>Eukaryota</taxon>
        <taxon>Fungi</taxon>
        <taxon>Dikarya</taxon>
        <taxon>Ascomycota</taxon>
        <taxon>Saccharomycotina</taxon>
        <taxon>Pichiomycetes</taxon>
        <taxon>Serinales incertae sedis</taxon>
        <taxon>Babjeviella</taxon>
    </lineage>
</organism>
<dbReference type="RefSeq" id="XP_018988231.1">
    <property type="nucleotide sequence ID" value="XM_019130711.1"/>
</dbReference>
<dbReference type="GO" id="GO:0000256">
    <property type="term" value="P:allantoin catabolic process"/>
    <property type="evidence" value="ECO:0007669"/>
    <property type="project" value="EnsemblFungi"/>
</dbReference>
<dbReference type="OrthoDB" id="10266039at2759"/>
<keyword evidence="5" id="KW-0378">Hydrolase</keyword>
<dbReference type="PIRSF" id="PIRSF016516">
    <property type="entry name" value="Allantoicase"/>
    <property type="match status" value="1"/>
</dbReference>
<dbReference type="InterPro" id="IPR005164">
    <property type="entry name" value="Allantoicase"/>
</dbReference>
<dbReference type="FunFam" id="2.60.120.260:FF:000059">
    <property type="entry name" value="Probable allantoicase"/>
    <property type="match status" value="1"/>
</dbReference>
<dbReference type="GeneID" id="30148564"/>
<reference evidence="10" key="1">
    <citation type="submission" date="2016-05" db="EMBL/GenBank/DDBJ databases">
        <title>Comparative genomics of biotechnologically important yeasts.</title>
        <authorList>
            <consortium name="DOE Joint Genome Institute"/>
            <person name="Riley R."/>
            <person name="Haridas S."/>
            <person name="Wolfe K.H."/>
            <person name="Lopes M.R."/>
            <person name="Hittinger C.T."/>
            <person name="Goker M."/>
            <person name="Salamov A."/>
            <person name="Wisecaver J."/>
            <person name="Long T.M."/>
            <person name="Aerts A.L."/>
            <person name="Barry K."/>
            <person name="Choi C."/>
            <person name="Clum A."/>
            <person name="Coughlan A.Y."/>
            <person name="Deshpande S."/>
            <person name="Douglass A.P."/>
            <person name="Hanson S.J."/>
            <person name="Klenk H.-P."/>
            <person name="Labutti K."/>
            <person name="Lapidus A."/>
            <person name="Lindquist E."/>
            <person name="Lipzen A."/>
            <person name="Meier-Kolthoff J.P."/>
            <person name="Ohm R.A."/>
            <person name="Otillar R.P."/>
            <person name="Pangilinan J."/>
            <person name="Peng Y."/>
            <person name="Rokas A."/>
            <person name="Rosa C.A."/>
            <person name="Scheuner C."/>
            <person name="Sibirny A.A."/>
            <person name="Slot J.C."/>
            <person name="Stielow J.B."/>
            <person name="Sun H."/>
            <person name="Kurtzman C.P."/>
            <person name="Blackwell M."/>
            <person name="Grigoriev I.V."/>
            <person name="Jeffries T.W."/>
        </authorList>
    </citation>
    <scope>NUCLEOTIDE SEQUENCE [LARGE SCALE GENOMIC DNA]</scope>
    <source>
        <strain evidence="10">NRRL Y-12698</strain>
    </source>
</reference>
<evidence type="ECO:0000256" key="6">
    <source>
        <dbReference type="ARBA" id="ARBA00056910"/>
    </source>
</evidence>
<protein>
    <recommendedName>
        <fullName evidence="3">allantoicase</fullName>
        <ecNumber evidence="3">3.5.3.4</ecNumber>
    </recommendedName>
</protein>
<accession>A0A1E3QZ08</accession>
<comment type="catalytic activity">
    <reaction evidence="1">
        <text>allantoate + H2O = (S)-ureidoglycolate + urea</text>
        <dbReference type="Rhea" id="RHEA:11016"/>
        <dbReference type="ChEBI" id="CHEBI:15377"/>
        <dbReference type="ChEBI" id="CHEBI:16199"/>
        <dbReference type="ChEBI" id="CHEBI:17536"/>
        <dbReference type="ChEBI" id="CHEBI:57296"/>
        <dbReference type="EC" id="3.5.3.4"/>
    </reaction>
</comment>
<dbReference type="STRING" id="984486.A0A1E3QZ08"/>
<dbReference type="Proteomes" id="UP000094336">
    <property type="component" value="Unassembled WGS sequence"/>
</dbReference>
<evidence type="ECO:0000313" key="10">
    <source>
        <dbReference type="Proteomes" id="UP000094336"/>
    </source>
</evidence>
<evidence type="ECO:0000256" key="3">
    <source>
        <dbReference type="ARBA" id="ARBA00012170"/>
    </source>
</evidence>
<comment type="similarity">
    <text evidence="2">Belongs to the allantoicase family.</text>
</comment>
<evidence type="ECO:0000256" key="5">
    <source>
        <dbReference type="ARBA" id="ARBA00022801"/>
    </source>
</evidence>
<dbReference type="NCBIfam" id="TIGR02961">
    <property type="entry name" value="allantoicase"/>
    <property type="match status" value="1"/>
</dbReference>
<dbReference type="Pfam" id="PF03561">
    <property type="entry name" value="Allantoicase"/>
    <property type="match status" value="2"/>
</dbReference>
<dbReference type="HAMAP" id="MF_00813">
    <property type="entry name" value="Allantoicase"/>
    <property type="match status" value="1"/>
</dbReference>
<evidence type="ECO:0000256" key="7">
    <source>
        <dbReference type="ARBA" id="ARBA00060607"/>
    </source>
</evidence>
<comment type="function">
    <text evidence="6">Utilization of purines as secondary nitrogen sources, when primary sources are limiting.</text>
</comment>
<comment type="pathway">
    <text evidence="7">Nitrogen metabolism; (S)-allantoin degradation; (S)-ureidoglycolate from allantoate (aminidohydrolase route): step 1/1.</text>
</comment>
<dbReference type="GO" id="GO:0006144">
    <property type="term" value="P:purine nucleobase metabolic process"/>
    <property type="evidence" value="ECO:0007669"/>
    <property type="project" value="UniProtKB-KW"/>
</dbReference>
<dbReference type="PANTHER" id="PTHR12045">
    <property type="entry name" value="ALLANTOICASE"/>
    <property type="match status" value="1"/>
</dbReference>
<name>A0A1E3QZ08_9ASCO</name>
<gene>
    <name evidence="9" type="ORF">BABINDRAFT_170024</name>
</gene>
<evidence type="ECO:0000256" key="1">
    <source>
        <dbReference type="ARBA" id="ARBA00001314"/>
    </source>
</evidence>
<feature type="domain" description="Allantoicase" evidence="8">
    <location>
        <begin position="29"/>
        <end position="177"/>
    </location>
</feature>
<proteinExistence type="inferred from homology"/>
<dbReference type="EC" id="3.5.3.4" evidence="3"/>
<evidence type="ECO:0000259" key="8">
    <source>
        <dbReference type="Pfam" id="PF03561"/>
    </source>
</evidence>